<keyword evidence="4 5" id="KW-0472">Membrane</keyword>
<feature type="transmembrane region" description="Helical" evidence="5">
    <location>
        <begin position="21"/>
        <end position="46"/>
    </location>
</feature>
<dbReference type="InterPro" id="IPR052902">
    <property type="entry name" value="ABC-2_transporter"/>
</dbReference>
<dbReference type="InterPro" id="IPR047817">
    <property type="entry name" value="ABC2_TM_bact-type"/>
</dbReference>
<organism evidence="7 8">
    <name type="scientific">Deminuibacter soli</name>
    <dbReference type="NCBI Taxonomy" id="2291815"/>
    <lineage>
        <taxon>Bacteria</taxon>
        <taxon>Pseudomonadati</taxon>
        <taxon>Bacteroidota</taxon>
        <taxon>Chitinophagia</taxon>
        <taxon>Chitinophagales</taxon>
        <taxon>Chitinophagaceae</taxon>
        <taxon>Deminuibacter</taxon>
    </lineage>
</organism>
<dbReference type="InterPro" id="IPR013525">
    <property type="entry name" value="ABC2_TM"/>
</dbReference>
<accession>A0A3E1NES2</accession>
<keyword evidence="5" id="KW-0813">Transport</keyword>
<evidence type="ECO:0000313" key="8">
    <source>
        <dbReference type="Proteomes" id="UP000261284"/>
    </source>
</evidence>
<comment type="subcellular location">
    <subcellularLocation>
        <location evidence="5">Cell membrane</location>
        <topology evidence="5">Multi-pass membrane protein</topology>
    </subcellularLocation>
    <subcellularLocation>
        <location evidence="1">Membrane</location>
        <topology evidence="1">Multi-pass membrane protein</topology>
    </subcellularLocation>
</comment>
<keyword evidence="8" id="KW-1185">Reference proteome</keyword>
<keyword evidence="3 5" id="KW-1133">Transmembrane helix</keyword>
<dbReference type="Proteomes" id="UP000261284">
    <property type="component" value="Unassembled WGS sequence"/>
</dbReference>
<evidence type="ECO:0000256" key="2">
    <source>
        <dbReference type="ARBA" id="ARBA00022692"/>
    </source>
</evidence>
<feature type="transmembrane region" description="Helical" evidence="5">
    <location>
        <begin position="288"/>
        <end position="307"/>
    </location>
</feature>
<gene>
    <name evidence="7" type="ORF">DXN05_20545</name>
</gene>
<dbReference type="PROSITE" id="PS51012">
    <property type="entry name" value="ABC_TM2"/>
    <property type="match status" value="1"/>
</dbReference>
<dbReference type="PRINTS" id="PR00164">
    <property type="entry name" value="ABC2TRNSPORT"/>
</dbReference>
<dbReference type="AlphaFoldDB" id="A0A3E1NES2"/>
<sequence>MKGNYSQLRAMLAITKGSVRSIFRSPSAVFFSLGFPLVFILVFGFLGKGGGVSLDIAFARQTDTTNEIYQKIKYQSGFRVKEASGEIIREDLEKGRLTAVLNIQKGGAAHAAYTVHLTTSEAVNPRNIQILQSILKGIVEELDQQRFPDAPTVAQIDAHVQQIPGRVYRSIDFILPGQLGFSLLSASIFGVAFLFFNLRQQLVLKRFFATPITRPYIIMGEALSRVLFQLLTAVIIVGIGTLFFHFTLVNGFITFIEIMLLSFIALIVFMGGGFIVSSVAKNESVIPLFANILTLPQFLLAGTFFPIESFPGWLQPLCRALPLTHFNIAMRNIAFEGASLVSCWQNIGVLLIWGVVVYGVAIKVFKWE</sequence>
<dbReference type="PANTHER" id="PTHR43027">
    <property type="entry name" value="DOXORUBICIN RESISTANCE ABC TRANSPORTER PERMEASE PROTEIN DRRC-RELATED"/>
    <property type="match status" value="1"/>
</dbReference>
<keyword evidence="5" id="KW-1003">Cell membrane</keyword>
<evidence type="ECO:0000313" key="7">
    <source>
        <dbReference type="EMBL" id="RFM26301.1"/>
    </source>
</evidence>
<evidence type="ECO:0000256" key="3">
    <source>
        <dbReference type="ARBA" id="ARBA00022989"/>
    </source>
</evidence>
<evidence type="ECO:0000256" key="1">
    <source>
        <dbReference type="ARBA" id="ARBA00004141"/>
    </source>
</evidence>
<dbReference type="EMBL" id="QTJU01000010">
    <property type="protein sequence ID" value="RFM26301.1"/>
    <property type="molecule type" value="Genomic_DNA"/>
</dbReference>
<feature type="transmembrane region" description="Helical" evidence="5">
    <location>
        <begin position="252"/>
        <end position="276"/>
    </location>
</feature>
<protein>
    <recommendedName>
        <fullName evidence="5">Transport permease protein</fullName>
    </recommendedName>
</protein>
<comment type="similarity">
    <text evidence="5">Belongs to the ABC-2 integral membrane protein family.</text>
</comment>
<dbReference type="GO" id="GO:0140359">
    <property type="term" value="F:ABC-type transporter activity"/>
    <property type="evidence" value="ECO:0007669"/>
    <property type="project" value="InterPro"/>
</dbReference>
<proteinExistence type="inferred from homology"/>
<evidence type="ECO:0000259" key="6">
    <source>
        <dbReference type="PROSITE" id="PS51012"/>
    </source>
</evidence>
<reference evidence="7 8" key="1">
    <citation type="submission" date="2018-08" db="EMBL/GenBank/DDBJ databases">
        <title>Chitinophagaceae sp. K23C18032701, a novel bacterium isolated from forest soil.</title>
        <authorList>
            <person name="Wang C."/>
        </authorList>
    </citation>
    <scope>NUCLEOTIDE SEQUENCE [LARGE SCALE GENOMIC DNA]</scope>
    <source>
        <strain evidence="7 8">K23C18032701</strain>
    </source>
</reference>
<dbReference type="RefSeq" id="WP_116849173.1">
    <property type="nucleotide sequence ID" value="NZ_QTJU01000010.1"/>
</dbReference>
<evidence type="ECO:0000256" key="5">
    <source>
        <dbReference type="RuleBase" id="RU361157"/>
    </source>
</evidence>
<dbReference type="GO" id="GO:0043190">
    <property type="term" value="C:ATP-binding cassette (ABC) transporter complex"/>
    <property type="evidence" value="ECO:0007669"/>
    <property type="project" value="InterPro"/>
</dbReference>
<dbReference type="InterPro" id="IPR000412">
    <property type="entry name" value="ABC_2_transport"/>
</dbReference>
<feature type="domain" description="ABC transmembrane type-2" evidence="6">
    <location>
        <begin position="128"/>
        <end position="368"/>
    </location>
</feature>
<dbReference type="OrthoDB" id="9778589at2"/>
<feature type="transmembrane region" description="Helical" evidence="5">
    <location>
        <begin position="347"/>
        <end position="365"/>
    </location>
</feature>
<feature type="transmembrane region" description="Helical" evidence="5">
    <location>
        <begin position="179"/>
        <end position="198"/>
    </location>
</feature>
<keyword evidence="2 5" id="KW-0812">Transmembrane</keyword>
<evidence type="ECO:0000256" key="4">
    <source>
        <dbReference type="ARBA" id="ARBA00023136"/>
    </source>
</evidence>
<name>A0A3E1NES2_9BACT</name>
<feature type="transmembrane region" description="Helical" evidence="5">
    <location>
        <begin position="226"/>
        <end position="246"/>
    </location>
</feature>
<comment type="caution">
    <text evidence="7">The sequence shown here is derived from an EMBL/GenBank/DDBJ whole genome shotgun (WGS) entry which is preliminary data.</text>
</comment>
<dbReference type="Pfam" id="PF12698">
    <property type="entry name" value="ABC2_membrane_3"/>
    <property type="match status" value="1"/>
</dbReference>
<dbReference type="PANTHER" id="PTHR43027:SF1">
    <property type="entry name" value="DOXORUBICIN RESISTANCE ABC TRANSPORTER PERMEASE PROTEIN DRRC-RELATED"/>
    <property type="match status" value="1"/>
</dbReference>